<comment type="caution">
    <text evidence="2">The sequence shown here is derived from an EMBL/GenBank/DDBJ whole genome shotgun (WGS) entry which is preliminary data.</text>
</comment>
<evidence type="ECO:0000256" key="1">
    <source>
        <dbReference type="SAM" id="MobiDB-lite"/>
    </source>
</evidence>
<feature type="region of interest" description="Disordered" evidence="1">
    <location>
        <begin position="45"/>
        <end position="65"/>
    </location>
</feature>
<gene>
    <name evidence="2" type="ORF">HAX54_043171</name>
</gene>
<protein>
    <submittedName>
        <fullName evidence="2">Uncharacterized protein</fullName>
    </submittedName>
</protein>
<name>A0ABS8W1Z5_DATST</name>
<accession>A0ABS8W1Z5</accession>
<dbReference type="EMBL" id="JACEIK010006434">
    <property type="protein sequence ID" value="MCE2055676.1"/>
    <property type="molecule type" value="Genomic_DNA"/>
</dbReference>
<proteinExistence type="predicted"/>
<sequence>MPNLVEPPCKFEIYSIKAAAKIAATADPATADSVQVEAELEIGETAGAAAMDGGEAAPEETRPESRQLVELEGDANGESDGEDAVVGAFAGAETGGVDIVGGGGVAATGAGEAAGDAPGACAKADPATNDNIRAMITFEYAIIV</sequence>
<keyword evidence="3" id="KW-1185">Reference proteome</keyword>
<reference evidence="2 3" key="1">
    <citation type="journal article" date="2021" name="BMC Genomics">
        <title>Datura genome reveals duplications of psychoactive alkaloid biosynthetic genes and high mutation rate following tissue culture.</title>
        <authorList>
            <person name="Rajewski A."/>
            <person name="Carter-House D."/>
            <person name="Stajich J."/>
            <person name="Litt A."/>
        </authorList>
    </citation>
    <scope>NUCLEOTIDE SEQUENCE [LARGE SCALE GENOMIC DNA]</scope>
    <source>
        <strain evidence="2">AR-01</strain>
    </source>
</reference>
<evidence type="ECO:0000313" key="2">
    <source>
        <dbReference type="EMBL" id="MCE2055676.1"/>
    </source>
</evidence>
<evidence type="ECO:0000313" key="3">
    <source>
        <dbReference type="Proteomes" id="UP000823775"/>
    </source>
</evidence>
<dbReference type="Proteomes" id="UP000823775">
    <property type="component" value="Unassembled WGS sequence"/>
</dbReference>
<organism evidence="2 3">
    <name type="scientific">Datura stramonium</name>
    <name type="common">Jimsonweed</name>
    <name type="synonym">Common thornapple</name>
    <dbReference type="NCBI Taxonomy" id="4076"/>
    <lineage>
        <taxon>Eukaryota</taxon>
        <taxon>Viridiplantae</taxon>
        <taxon>Streptophyta</taxon>
        <taxon>Embryophyta</taxon>
        <taxon>Tracheophyta</taxon>
        <taxon>Spermatophyta</taxon>
        <taxon>Magnoliopsida</taxon>
        <taxon>eudicotyledons</taxon>
        <taxon>Gunneridae</taxon>
        <taxon>Pentapetalae</taxon>
        <taxon>asterids</taxon>
        <taxon>lamiids</taxon>
        <taxon>Solanales</taxon>
        <taxon>Solanaceae</taxon>
        <taxon>Solanoideae</taxon>
        <taxon>Datureae</taxon>
        <taxon>Datura</taxon>
    </lineage>
</organism>
<feature type="compositionally biased region" description="Low complexity" evidence="1">
    <location>
        <begin position="45"/>
        <end position="56"/>
    </location>
</feature>